<evidence type="ECO:0000313" key="2">
    <source>
        <dbReference type="EMBL" id="MBB3666051.1"/>
    </source>
</evidence>
<keyword evidence="3" id="KW-1185">Reference proteome</keyword>
<dbReference type="AlphaFoldDB" id="A0A839XTL5"/>
<organism evidence="2 3">
    <name type="scientific">Prauserella sediminis</name>
    <dbReference type="NCBI Taxonomy" id="577680"/>
    <lineage>
        <taxon>Bacteria</taxon>
        <taxon>Bacillati</taxon>
        <taxon>Actinomycetota</taxon>
        <taxon>Actinomycetes</taxon>
        <taxon>Pseudonocardiales</taxon>
        <taxon>Pseudonocardiaceae</taxon>
        <taxon>Prauserella</taxon>
        <taxon>Prauserella salsuginis group</taxon>
    </lineage>
</organism>
<proteinExistence type="predicted"/>
<comment type="caution">
    <text evidence="2">The sequence shown here is derived from an EMBL/GenBank/DDBJ whole genome shotgun (WGS) entry which is preliminary data.</text>
</comment>
<dbReference type="RefSeq" id="WP_183787242.1">
    <property type="nucleotide sequence ID" value="NZ_JACIBS010000010.1"/>
</dbReference>
<protein>
    <submittedName>
        <fullName evidence="2">Uncharacterized protein</fullName>
    </submittedName>
</protein>
<name>A0A839XTL5_9PSEU</name>
<evidence type="ECO:0000256" key="1">
    <source>
        <dbReference type="SAM" id="MobiDB-lite"/>
    </source>
</evidence>
<feature type="compositionally biased region" description="Basic and acidic residues" evidence="1">
    <location>
        <begin position="14"/>
        <end position="29"/>
    </location>
</feature>
<evidence type="ECO:0000313" key="3">
    <source>
        <dbReference type="Proteomes" id="UP000564573"/>
    </source>
</evidence>
<gene>
    <name evidence="2" type="ORF">FB384_005011</name>
</gene>
<feature type="region of interest" description="Disordered" evidence="1">
    <location>
        <begin position="1"/>
        <end position="70"/>
    </location>
</feature>
<feature type="compositionally biased region" description="Low complexity" evidence="1">
    <location>
        <begin position="44"/>
        <end position="62"/>
    </location>
</feature>
<dbReference type="Proteomes" id="UP000564573">
    <property type="component" value="Unassembled WGS sequence"/>
</dbReference>
<accession>A0A839XTL5</accession>
<dbReference type="EMBL" id="JACIBS010000010">
    <property type="protein sequence ID" value="MBB3666051.1"/>
    <property type="molecule type" value="Genomic_DNA"/>
</dbReference>
<sequence length="70" mass="7471">MTENHDLAPASDVDEQRRPVVDDFERGEFTDDTGAGDEPGPAGVSVPLDADPADVADQAEPVAVDDDEYR</sequence>
<reference evidence="2 3" key="1">
    <citation type="submission" date="2020-08" db="EMBL/GenBank/DDBJ databases">
        <title>Sequencing the genomes of 1000 actinobacteria strains.</title>
        <authorList>
            <person name="Klenk H.-P."/>
        </authorList>
    </citation>
    <scope>NUCLEOTIDE SEQUENCE [LARGE SCALE GENOMIC DNA]</scope>
    <source>
        <strain evidence="2 3">DSM 45267</strain>
    </source>
</reference>